<dbReference type="PANTHER" id="PTHR20859:SF87">
    <property type="entry name" value="CYTOKINE RECEPTOR FAMILY MEMBER B13-RELATED"/>
    <property type="match status" value="1"/>
</dbReference>
<keyword evidence="3" id="KW-0732">Signal</keyword>
<sequence length="384" mass="43204">MNMAWNIIQRVFLLGFFTQTGLARVLTPTNVTLQCHNFNNVLRWNYDQLTPGLKFKVIVRSENSKPVELWVDSPTLHIDLSSFSDPADGYYVTVSAVMGDDESPSAGMKYNYYENANVNKKCTVDFPAVNVTVTEDKVVHFRFIHPWLFYNADPKPKKKLPTFDYDVQVINQTNDSHHFDCWKKVCEEKIIPVDNSQEIYCVHLHGTVEKISVQPTQEYCSSSAEQPSGVNKPPPIFIVIGVLGLILIIIITVMVCMKKIRPPTSITVPEILKFNGPKKEQLVPEKDQDQTCVVHVEPVSSTHLLSTPDANDSTLVDAPSIESEFRLPIRALTKDSEVSDQAEAIQEDVEESGYKQGNDLDEDSSQNLNFSGGDTGYEKRSTLE</sequence>
<name>A0A673CJH6_9TELE</name>
<reference evidence="5" key="2">
    <citation type="submission" date="2025-08" db="UniProtKB">
        <authorList>
            <consortium name="Ensembl"/>
        </authorList>
    </citation>
    <scope>IDENTIFICATION</scope>
</reference>
<protein>
    <recommendedName>
        <fullName evidence="4">Fibronectin type-III domain-containing protein</fullName>
    </recommendedName>
</protein>
<dbReference type="OrthoDB" id="8758322at2759"/>
<dbReference type="Pfam" id="PF01108">
    <property type="entry name" value="Tissue_fac"/>
    <property type="match status" value="1"/>
</dbReference>
<keyword evidence="2" id="KW-0472">Membrane</keyword>
<feature type="chain" id="PRO_5025554374" description="Fibronectin type-III domain-containing protein" evidence="3">
    <location>
        <begin position="24"/>
        <end position="384"/>
    </location>
</feature>
<evidence type="ECO:0000256" key="2">
    <source>
        <dbReference type="SAM" id="Phobius"/>
    </source>
</evidence>
<evidence type="ECO:0000313" key="6">
    <source>
        <dbReference type="Proteomes" id="UP000472271"/>
    </source>
</evidence>
<dbReference type="InterPro" id="IPR036116">
    <property type="entry name" value="FN3_sf"/>
</dbReference>
<feature type="signal peptide" evidence="3">
    <location>
        <begin position="1"/>
        <end position="23"/>
    </location>
</feature>
<dbReference type="InterPro" id="IPR050650">
    <property type="entry name" value="Type-II_Cytokine-TF_Rcpt"/>
</dbReference>
<keyword evidence="2" id="KW-0812">Transmembrane</keyword>
<dbReference type="SUPFAM" id="SSF49265">
    <property type="entry name" value="Fibronectin type III"/>
    <property type="match status" value="1"/>
</dbReference>
<reference evidence="5" key="1">
    <citation type="submission" date="2019-06" db="EMBL/GenBank/DDBJ databases">
        <authorList>
            <consortium name="Wellcome Sanger Institute Data Sharing"/>
        </authorList>
    </citation>
    <scope>NUCLEOTIDE SEQUENCE [LARGE SCALE GENOMIC DNA]</scope>
</reference>
<dbReference type="InterPro" id="IPR013783">
    <property type="entry name" value="Ig-like_fold"/>
</dbReference>
<dbReference type="PANTHER" id="PTHR20859">
    <property type="entry name" value="INTERFERON/INTERLEUKIN RECEPTOR"/>
    <property type="match status" value="1"/>
</dbReference>
<dbReference type="Gene3D" id="2.60.40.10">
    <property type="entry name" value="Immunoglobulins"/>
    <property type="match status" value="2"/>
</dbReference>
<feature type="transmembrane region" description="Helical" evidence="2">
    <location>
        <begin position="236"/>
        <end position="257"/>
    </location>
</feature>
<evidence type="ECO:0000256" key="3">
    <source>
        <dbReference type="SAM" id="SignalP"/>
    </source>
</evidence>
<evidence type="ECO:0000313" key="5">
    <source>
        <dbReference type="Ensembl" id="ENSSORP00005053434.1"/>
    </source>
</evidence>
<dbReference type="Ensembl" id="ENSSORT00005054689.1">
    <property type="protein sequence ID" value="ENSSORP00005053434.1"/>
    <property type="gene ID" value="ENSSORG00005024022.1"/>
</dbReference>
<dbReference type="InParanoid" id="A0A673CJH6"/>
<dbReference type="InterPro" id="IPR003961">
    <property type="entry name" value="FN3_dom"/>
</dbReference>
<dbReference type="Proteomes" id="UP000472271">
    <property type="component" value="Chromosome 15"/>
</dbReference>
<dbReference type="GO" id="GO:0004896">
    <property type="term" value="F:cytokine receptor activity"/>
    <property type="evidence" value="ECO:0007669"/>
    <property type="project" value="TreeGrafter"/>
</dbReference>
<proteinExistence type="predicted"/>
<organism evidence="5 6">
    <name type="scientific">Sphaeramia orbicularis</name>
    <name type="common">orbiculate cardinalfish</name>
    <dbReference type="NCBI Taxonomy" id="375764"/>
    <lineage>
        <taxon>Eukaryota</taxon>
        <taxon>Metazoa</taxon>
        <taxon>Chordata</taxon>
        <taxon>Craniata</taxon>
        <taxon>Vertebrata</taxon>
        <taxon>Euteleostomi</taxon>
        <taxon>Actinopterygii</taxon>
        <taxon>Neopterygii</taxon>
        <taxon>Teleostei</taxon>
        <taxon>Neoteleostei</taxon>
        <taxon>Acanthomorphata</taxon>
        <taxon>Gobiaria</taxon>
        <taxon>Kurtiformes</taxon>
        <taxon>Apogonoidei</taxon>
        <taxon>Apogonidae</taxon>
        <taxon>Apogoninae</taxon>
        <taxon>Sphaeramia</taxon>
    </lineage>
</organism>
<dbReference type="GO" id="GO:0005886">
    <property type="term" value="C:plasma membrane"/>
    <property type="evidence" value="ECO:0007669"/>
    <property type="project" value="TreeGrafter"/>
</dbReference>
<evidence type="ECO:0000259" key="4">
    <source>
        <dbReference type="Pfam" id="PF01108"/>
    </source>
</evidence>
<accession>A0A673CJH6</accession>
<feature type="region of interest" description="Disordered" evidence="1">
    <location>
        <begin position="337"/>
        <end position="384"/>
    </location>
</feature>
<keyword evidence="2" id="KW-1133">Transmembrane helix</keyword>
<reference evidence="5" key="3">
    <citation type="submission" date="2025-09" db="UniProtKB">
        <authorList>
            <consortium name="Ensembl"/>
        </authorList>
    </citation>
    <scope>IDENTIFICATION</scope>
</reference>
<evidence type="ECO:0000256" key="1">
    <source>
        <dbReference type="SAM" id="MobiDB-lite"/>
    </source>
</evidence>
<gene>
    <name evidence="5" type="primary">ifngr1l</name>
</gene>
<dbReference type="AlphaFoldDB" id="A0A673CJH6"/>
<keyword evidence="6" id="KW-1185">Reference proteome</keyword>
<feature type="domain" description="Fibronectin type-III" evidence="4">
    <location>
        <begin position="18"/>
        <end position="103"/>
    </location>
</feature>